<proteinExistence type="predicted"/>
<reference evidence="2" key="1">
    <citation type="submission" date="2018-05" db="EMBL/GenBank/DDBJ databases">
        <authorList>
            <person name="Lanie J.A."/>
            <person name="Ng W.-L."/>
            <person name="Kazmierczak K.M."/>
            <person name="Andrzejewski T.M."/>
            <person name="Davidsen T.M."/>
            <person name="Wayne K.J."/>
            <person name="Tettelin H."/>
            <person name="Glass J.I."/>
            <person name="Rusch D."/>
            <person name="Podicherti R."/>
            <person name="Tsui H.-C.T."/>
            <person name="Winkler M.E."/>
        </authorList>
    </citation>
    <scope>NUCLEOTIDE SEQUENCE</scope>
</reference>
<keyword evidence="1" id="KW-1133">Transmembrane helix</keyword>
<keyword evidence="1" id="KW-0472">Membrane</keyword>
<protein>
    <submittedName>
        <fullName evidence="2">Uncharacterized protein</fullName>
    </submittedName>
</protein>
<dbReference type="EMBL" id="UINC01041198">
    <property type="protein sequence ID" value="SVB42136.1"/>
    <property type="molecule type" value="Genomic_DNA"/>
</dbReference>
<gene>
    <name evidence="2" type="ORF">METZ01_LOCUS194990</name>
</gene>
<sequence>MAWLLVLVLQMPLNASDILTLKSIEVQSLERVESVRLGFDRPYEDTPLINFEPGSLNLRFDSLTIDPVLPSLLLPESNRMIKAVRAFQTPNTQIVQLDIILQSSRLLLEHPEIVVDGPNMILNLQLNLLNASSARADSSQLSEEIGDKIRSDKEFPSTFSKEDPPQPKLSAEDFLFQPDRDWVATMVTLVLSLLLVLLLIYLLALLYNRFLSGHFPALKGGQKIRVVSTYHVAPKQKIMVIQINEQYF</sequence>
<name>A0A382DUF1_9ZZZZ</name>
<keyword evidence="1" id="KW-0812">Transmembrane</keyword>
<accession>A0A382DUF1</accession>
<evidence type="ECO:0000256" key="1">
    <source>
        <dbReference type="SAM" id="Phobius"/>
    </source>
</evidence>
<feature type="transmembrane region" description="Helical" evidence="1">
    <location>
        <begin position="182"/>
        <end position="207"/>
    </location>
</feature>
<dbReference type="AlphaFoldDB" id="A0A382DUF1"/>
<organism evidence="2">
    <name type="scientific">marine metagenome</name>
    <dbReference type="NCBI Taxonomy" id="408172"/>
    <lineage>
        <taxon>unclassified sequences</taxon>
        <taxon>metagenomes</taxon>
        <taxon>ecological metagenomes</taxon>
    </lineage>
</organism>
<evidence type="ECO:0000313" key="2">
    <source>
        <dbReference type="EMBL" id="SVB42136.1"/>
    </source>
</evidence>
<feature type="non-terminal residue" evidence="2">
    <location>
        <position position="248"/>
    </location>
</feature>